<name>A0ABV3ZAA8_9BACT</name>
<evidence type="ECO:0000313" key="1">
    <source>
        <dbReference type="EMBL" id="MEX6686801.1"/>
    </source>
</evidence>
<evidence type="ECO:0000313" key="2">
    <source>
        <dbReference type="Proteomes" id="UP001560573"/>
    </source>
</evidence>
<keyword evidence="2" id="KW-1185">Reference proteome</keyword>
<reference evidence="1 2" key="1">
    <citation type="submission" date="2023-07" db="EMBL/GenBank/DDBJ databases">
        <authorList>
            <person name="Lian W.-H."/>
        </authorList>
    </citation>
    <scope>NUCLEOTIDE SEQUENCE [LARGE SCALE GENOMIC DNA]</scope>
    <source>
        <strain evidence="1 2">SYSU DXS3180</strain>
    </source>
</reference>
<dbReference type="RefSeq" id="WP_369328198.1">
    <property type="nucleotide sequence ID" value="NZ_JAULBC010000001.1"/>
</dbReference>
<proteinExistence type="predicted"/>
<evidence type="ECO:0008006" key="3">
    <source>
        <dbReference type="Google" id="ProtNLM"/>
    </source>
</evidence>
<accession>A0ABV3ZAA8</accession>
<gene>
    <name evidence="1" type="ORF">QTN47_04805</name>
</gene>
<organism evidence="1 2">
    <name type="scientific">Danxiaibacter flavus</name>
    <dbReference type="NCBI Taxonomy" id="3049108"/>
    <lineage>
        <taxon>Bacteria</taxon>
        <taxon>Pseudomonadati</taxon>
        <taxon>Bacteroidota</taxon>
        <taxon>Chitinophagia</taxon>
        <taxon>Chitinophagales</taxon>
        <taxon>Chitinophagaceae</taxon>
        <taxon>Danxiaibacter</taxon>
    </lineage>
</organism>
<comment type="caution">
    <text evidence="1">The sequence shown here is derived from an EMBL/GenBank/DDBJ whole genome shotgun (WGS) entry which is preliminary data.</text>
</comment>
<sequence>MENKASNQRLQQSITDNMQKLADLSIATLKSSVENVSTNVSELGKMAGNLGIGPFKLPFMKTGGSCNCCPPEHDCPPHCILELVRHAVAGERIIVPFAIKNTCGAAKRYRVGIRELKSLDGSQAPAQPVLNKKDVSLQPGETQEVEMTLDLANFSAGNTYAAEIVVREKEINQNICFTLIVDGNKNVPVALPLDEKKYHLRWQSWQSHFYCEGK</sequence>
<dbReference type="Proteomes" id="UP001560573">
    <property type="component" value="Unassembled WGS sequence"/>
</dbReference>
<dbReference type="EMBL" id="JAULBC010000001">
    <property type="protein sequence ID" value="MEX6686801.1"/>
    <property type="molecule type" value="Genomic_DNA"/>
</dbReference>
<protein>
    <recommendedName>
        <fullName evidence="3">CARDB domain-containing protein</fullName>
    </recommendedName>
</protein>